<sequence length="362" mass="39906">MDLPQELICLIVSKAYYRNFPFNTPDYDTLSACSLVNSTWRNPAQTLLFRRITLEGTPAFARFADATSNKTLLSNVRSLSIALVQDASGVEECSVSTLVSILGHCPQLYELSVSAHKLFSLNPNDISSISAAVEAGSISLRSLRLLYCSVQSPLLYELVGLFPTVEFLTVGVEIAAAPPPMAPALRLYELSLHRTPPSDVLQWLLSSSGTSLRILELRDLPSASTCLDIAKCCPGIQSLRFMRYDSHSAAILAQCTNLIELVLLNIPTVMPTLPPSLEHLALLIQTYTASVNLQPVIQALESLPRLRLLTFVGDPQGALEETCEAKNIVLRTISRKFWINDDPVKATHFPRRQSVSNFYLMN</sequence>
<keyword evidence="2" id="KW-1185">Reference proteome</keyword>
<accession>A0AAW0DA47</accession>
<comment type="caution">
    <text evidence="1">The sequence shown here is derived from an EMBL/GenBank/DDBJ whole genome shotgun (WGS) entry which is preliminary data.</text>
</comment>
<dbReference type="AlphaFoldDB" id="A0AAW0DA47"/>
<protein>
    <recommendedName>
        <fullName evidence="3">F-box domain-containing protein</fullName>
    </recommendedName>
</protein>
<gene>
    <name evidence="1" type="ORF">R3P38DRAFT_2606068</name>
</gene>
<reference evidence="1 2" key="1">
    <citation type="journal article" date="2024" name="J Genomics">
        <title>Draft genome sequencing and assembly of Favolaschia claudopus CIRM-BRFM 2984 isolated from oak limbs.</title>
        <authorList>
            <person name="Navarro D."/>
            <person name="Drula E."/>
            <person name="Chaduli D."/>
            <person name="Cazenave R."/>
            <person name="Ahrendt S."/>
            <person name="Wang J."/>
            <person name="Lipzen A."/>
            <person name="Daum C."/>
            <person name="Barry K."/>
            <person name="Grigoriev I.V."/>
            <person name="Favel A."/>
            <person name="Rosso M.N."/>
            <person name="Martin F."/>
        </authorList>
    </citation>
    <scope>NUCLEOTIDE SEQUENCE [LARGE SCALE GENOMIC DNA]</scope>
    <source>
        <strain evidence="1 2">CIRM-BRFM 2984</strain>
    </source>
</reference>
<evidence type="ECO:0000313" key="2">
    <source>
        <dbReference type="Proteomes" id="UP001362999"/>
    </source>
</evidence>
<proteinExistence type="predicted"/>
<dbReference type="SUPFAM" id="SSF52047">
    <property type="entry name" value="RNI-like"/>
    <property type="match status" value="1"/>
</dbReference>
<dbReference type="Gene3D" id="3.80.10.10">
    <property type="entry name" value="Ribonuclease Inhibitor"/>
    <property type="match status" value="1"/>
</dbReference>
<name>A0AAW0DA47_9AGAR</name>
<dbReference type="Proteomes" id="UP001362999">
    <property type="component" value="Unassembled WGS sequence"/>
</dbReference>
<dbReference type="InterPro" id="IPR032675">
    <property type="entry name" value="LRR_dom_sf"/>
</dbReference>
<evidence type="ECO:0000313" key="1">
    <source>
        <dbReference type="EMBL" id="KAK7048366.1"/>
    </source>
</evidence>
<evidence type="ECO:0008006" key="3">
    <source>
        <dbReference type="Google" id="ProtNLM"/>
    </source>
</evidence>
<dbReference type="EMBL" id="JAWWNJ010000009">
    <property type="protein sequence ID" value="KAK7048366.1"/>
    <property type="molecule type" value="Genomic_DNA"/>
</dbReference>
<organism evidence="1 2">
    <name type="scientific">Favolaschia claudopus</name>
    <dbReference type="NCBI Taxonomy" id="2862362"/>
    <lineage>
        <taxon>Eukaryota</taxon>
        <taxon>Fungi</taxon>
        <taxon>Dikarya</taxon>
        <taxon>Basidiomycota</taxon>
        <taxon>Agaricomycotina</taxon>
        <taxon>Agaricomycetes</taxon>
        <taxon>Agaricomycetidae</taxon>
        <taxon>Agaricales</taxon>
        <taxon>Marasmiineae</taxon>
        <taxon>Mycenaceae</taxon>
        <taxon>Favolaschia</taxon>
    </lineage>
</organism>